<evidence type="ECO:0000259" key="2">
    <source>
        <dbReference type="PROSITE" id="PS51707"/>
    </source>
</evidence>
<reference evidence="3 4" key="1">
    <citation type="submission" date="2019-02" db="EMBL/GenBank/DDBJ databases">
        <title>Isolation and identification of novel species under the genus Muribaculum.</title>
        <authorList>
            <person name="Miyake S."/>
            <person name="Ding Y."/>
            <person name="Low A."/>
            <person name="Soh M."/>
            <person name="Seedorf H."/>
        </authorList>
    </citation>
    <scope>NUCLEOTIDE SEQUENCE [LARGE SCALE GENOMIC DNA]</scope>
    <source>
        <strain evidence="3 4">TLL-A4</strain>
    </source>
</reference>
<feature type="active site" description="Proton acceptor" evidence="1">
    <location>
        <position position="30"/>
    </location>
</feature>
<dbReference type="PROSITE" id="PS51707">
    <property type="entry name" value="CYTH"/>
    <property type="match status" value="1"/>
</dbReference>
<protein>
    <submittedName>
        <fullName evidence="3">CYTH domain-containing protein</fullName>
    </submittedName>
</protein>
<evidence type="ECO:0000256" key="1">
    <source>
        <dbReference type="PIRSR" id="PIRSR016487-1"/>
    </source>
</evidence>
<dbReference type="CDD" id="cd07891">
    <property type="entry name" value="CYTH-like_CthTTM-like_1"/>
    <property type="match status" value="1"/>
</dbReference>
<dbReference type="Proteomes" id="UP000297031">
    <property type="component" value="Chromosome"/>
</dbReference>
<dbReference type="KEGG" id="mgod:E7746_05855"/>
<organism evidence="3 4">
    <name type="scientific">Muribaculum gordoncarteri</name>
    <dbReference type="NCBI Taxonomy" id="2530390"/>
    <lineage>
        <taxon>Bacteria</taxon>
        <taxon>Pseudomonadati</taxon>
        <taxon>Bacteroidota</taxon>
        <taxon>Bacteroidia</taxon>
        <taxon>Bacteroidales</taxon>
        <taxon>Muribaculaceae</taxon>
        <taxon>Muribaculum</taxon>
    </lineage>
</organism>
<dbReference type="InterPro" id="IPR023577">
    <property type="entry name" value="CYTH_domain"/>
</dbReference>
<feature type="domain" description="CYTH" evidence="2">
    <location>
        <begin position="2"/>
        <end position="149"/>
    </location>
</feature>
<gene>
    <name evidence="3" type="ORF">E7746_05855</name>
</gene>
<dbReference type="EMBL" id="CP039393">
    <property type="protein sequence ID" value="QCD35451.1"/>
    <property type="molecule type" value="Genomic_DNA"/>
</dbReference>
<dbReference type="PANTHER" id="PTHR40114:SF1">
    <property type="entry name" value="SLR0698 PROTEIN"/>
    <property type="match status" value="1"/>
</dbReference>
<dbReference type="SMART" id="SM01118">
    <property type="entry name" value="CYTH"/>
    <property type="match status" value="1"/>
</dbReference>
<dbReference type="InterPro" id="IPR012042">
    <property type="entry name" value="NeuTTM/CthTTM-like"/>
</dbReference>
<name>A0A4P7VNK0_9BACT</name>
<evidence type="ECO:0000313" key="4">
    <source>
        <dbReference type="Proteomes" id="UP000297031"/>
    </source>
</evidence>
<dbReference type="InterPro" id="IPR033469">
    <property type="entry name" value="CYTH-like_dom_sf"/>
</dbReference>
<accession>A0A4P7VNK0</accession>
<proteinExistence type="predicted"/>
<dbReference type="Pfam" id="PF01928">
    <property type="entry name" value="CYTH"/>
    <property type="match status" value="1"/>
</dbReference>
<dbReference type="SUPFAM" id="SSF55154">
    <property type="entry name" value="CYTH-like phosphatases"/>
    <property type="match status" value="1"/>
</dbReference>
<sequence length="151" mass="17259">MSKEIERKFLVVNQSYKSIATSCDHIVQGYLSRNVDATVRVRLRNDKSFLTVKGRNHGIERDEWEYAIPLDDARSMLQRLVDGPVIDKQRYIVPYSGKVWEVDEFSSPDAGLVVAEVELSSVDEEFDIPPFIGEEVTGDPRYYNSMLGVKK</sequence>
<dbReference type="AlphaFoldDB" id="A0A4P7VNK0"/>
<dbReference type="RefSeq" id="WP_136410172.1">
    <property type="nucleotide sequence ID" value="NZ_CP039393.1"/>
</dbReference>
<evidence type="ECO:0000313" key="3">
    <source>
        <dbReference type="EMBL" id="QCD35451.1"/>
    </source>
</evidence>
<dbReference type="PANTHER" id="PTHR40114">
    <property type="entry name" value="SLR0698 PROTEIN"/>
    <property type="match status" value="1"/>
</dbReference>
<dbReference type="OrthoDB" id="9805588at2"/>
<dbReference type="PIRSF" id="PIRSF016487">
    <property type="entry name" value="CYTH_UCP016487"/>
    <property type="match status" value="1"/>
</dbReference>
<keyword evidence="4" id="KW-1185">Reference proteome</keyword>
<dbReference type="Gene3D" id="2.40.320.10">
    <property type="entry name" value="Hypothetical Protein Pfu-838710-001"/>
    <property type="match status" value="1"/>
</dbReference>